<organism evidence="10 11">
    <name type="scientific">Lagenidium giganteum</name>
    <dbReference type="NCBI Taxonomy" id="4803"/>
    <lineage>
        <taxon>Eukaryota</taxon>
        <taxon>Sar</taxon>
        <taxon>Stramenopiles</taxon>
        <taxon>Oomycota</taxon>
        <taxon>Peronosporomycetes</taxon>
        <taxon>Pythiales</taxon>
        <taxon>Pythiaceae</taxon>
    </lineage>
</organism>
<evidence type="ECO:0000256" key="2">
    <source>
        <dbReference type="ARBA" id="ARBA00010877"/>
    </source>
</evidence>
<dbReference type="PANTHER" id="PTHR15415:SF7">
    <property type="entry name" value="MICOS COMPLEX SUBUNIT MIC60"/>
    <property type="match status" value="1"/>
</dbReference>
<evidence type="ECO:0000256" key="9">
    <source>
        <dbReference type="SAM" id="MobiDB-lite"/>
    </source>
</evidence>
<feature type="compositionally biased region" description="Low complexity" evidence="9">
    <location>
        <begin position="151"/>
        <end position="170"/>
    </location>
</feature>
<reference evidence="10" key="1">
    <citation type="submission" date="2022-11" db="EMBL/GenBank/DDBJ databases">
        <authorList>
            <person name="Morgan W.R."/>
            <person name="Tartar A."/>
        </authorList>
    </citation>
    <scope>NUCLEOTIDE SEQUENCE</scope>
    <source>
        <strain evidence="10">ARSEF 373</strain>
    </source>
</reference>
<comment type="caution">
    <text evidence="10">The sequence shown here is derived from an EMBL/GenBank/DDBJ whole genome shotgun (WGS) entry which is preliminary data.</text>
</comment>
<dbReference type="PANTHER" id="PTHR15415">
    <property type="entry name" value="MITOFILIN"/>
    <property type="match status" value="1"/>
</dbReference>
<evidence type="ECO:0000256" key="7">
    <source>
        <dbReference type="ARBA" id="ARBA00023136"/>
    </source>
</evidence>
<keyword evidence="4" id="KW-0999">Mitochondrion inner membrane</keyword>
<dbReference type="EMBL" id="DAKRPA010000167">
    <property type="protein sequence ID" value="DAZ96457.1"/>
    <property type="molecule type" value="Genomic_DNA"/>
</dbReference>
<accession>A0AAV2YN59</accession>
<keyword evidence="8" id="KW-0175">Coiled coil</keyword>
<keyword evidence="7" id="KW-0472">Membrane</keyword>
<evidence type="ECO:0000313" key="11">
    <source>
        <dbReference type="Proteomes" id="UP001146120"/>
    </source>
</evidence>
<name>A0AAV2YN59_9STRA</name>
<dbReference type="Proteomes" id="UP001146120">
    <property type="component" value="Unassembled WGS sequence"/>
</dbReference>
<evidence type="ECO:0000256" key="1">
    <source>
        <dbReference type="ARBA" id="ARBA00004273"/>
    </source>
</evidence>
<keyword evidence="5" id="KW-1133">Transmembrane helix</keyword>
<feature type="coiled-coil region" evidence="8">
    <location>
        <begin position="209"/>
        <end position="265"/>
    </location>
</feature>
<evidence type="ECO:0008006" key="12">
    <source>
        <dbReference type="Google" id="ProtNLM"/>
    </source>
</evidence>
<dbReference type="GO" id="GO:0042407">
    <property type="term" value="P:cristae formation"/>
    <property type="evidence" value="ECO:0007669"/>
    <property type="project" value="TreeGrafter"/>
</dbReference>
<evidence type="ECO:0000256" key="8">
    <source>
        <dbReference type="SAM" id="Coils"/>
    </source>
</evidence>
<evidence type="ECO:0000256" key="3">
    <source>
        <dbReference type="ARBA" id="ARBA00022692"/>
    </source>
</evidence>
<keyword evidence="6" id="KW-0496">Mitochondrion</keyword>
<protein>
    <recommendedName>
        <fullName evidence="12">MICOS complex subunit MIC60</fullName>
    </recommendedName>
</protein>
<dbReference type="GO" id="GO:0061617">
    <property type="term" value="C:MICOS complex"/>
    <property type="evidence" value="ECO:0007669"/>
    <property type="project" value="TreeGrafter"/>
</dbReference>
<comment type="subcellular location">
    <subcellularLocation>
        <location evidence="1">Mitochondrion inner membrane</location>
    </subcellularLocation>
</comment>
<evidence type="ECO:0000313" key="10">
    <source>
        <dbReference type="EMBL" id="DAZ96457.1"/>
    </source>
</evidence>
<evidence type="ECO:0000256" key="4">
    <source>
        <dbReference type="ARBA" id="ARBA00022792"/>
    </source>
</evidence>
<evidence type="ECO:0000256" key="6">
    <source>
        <dbReference type="ARBA" id="ARBA00023128"/>
    </source>
</evidence>
<dbReference type="AlphaFoldDB" id="A0AAV2YN59"/>
<gene>
    <name evidence="10" type="ORF">N0F65_006503</name>
</gene>
<sequence length="645" mass="69851">MLRHTRAQAIPRAVRAARLNTQAKPTPPAAAKPTPPPTPAKGSPLPPTGGKPTPPGATPSSTGAGATAKSSSSSSASGGSFFPKFLLFSALSAPAAAAVYVKQNPDWNPEPLKGDENWMKFRELVLGPDANKPEPKPVAKKAESLVSNNRQVAVVTPKPAAKPAQQVATKSPEEATPLPASNEKVPTLPSRKRTGPIADKAEAALATINESKNAAVKKAQQAVNKAQAELTEEVQHVKESVQHAKEAVAEKVAVVEKKVDDATAKARKEITKLSHDADPAVLSKKVDQQIRLTTREILDTLKEESDAAADEMDKNYLRGLQVPTQRKVTVLSRVAQLATEMKHRSKWEAVRMLEALRRMEEDTQKKSASILRKQDELHKEVLARELRLQEEVLSRKAREEMMKLKKDYKDELTNTVNEHKAKVEKELKATFDKAKKAIEDNFQKQLAAKSNELQETLTKERKQRVAELENFRAQLRALNSVLDSSSSYEAFSHQVHKTSVAALALSDRIEAAAPLRAESVITEGAPSVSQLQDRFKTVRGVGRRAAMIPEGSGLIGQLFGGALSYLIILPGGPIEGNDAEAIFSRADYALKAGDIEKAVEEMKGLTGLPADVSKDWVEAAESRLAVEQTAKVVKAHIALLAASCS</sequence>
<feature type="coiled-coil region" evidence="8">
    <location>
        <begin position="394"/>
        <end position="463"/>
    </location>
</feature>
<dbReference type="InterPro" id="IPR019133">
    <property type="entry name" value="MIC60"/>
</dbReference>
<keyword evidence="11" id="KW-1185">Reference proteome</keyword>
<proteinExistence type="inferred from homology"/>
<feature type="compositionally biased region" description="Low complexity" evidence="9">
    <location>
        <begin position="58"/>
        <end position="78"/>
    </location>
</feature>
<feature type="region of interest" description="Disordered" evidence="9">
    <location>
        <begin position="1"/>
        <end position="78"/>
    </location>
</feature>
<reference evidence="10" key="2">
    <citation type="journal article" date="2023" name="Microbiol Resour">
        <title>Decontamination and Annotation of the Draft Genome Sequence of the Oomycete Lagenidium giganteum ARSEF 373.</title>
        <authorList>
            <person name="Morgan W.R."/>
            <person name="Tartar A."/>
        </authorList>
    </citation>
    <scope>NUCLEOTIDE SEQUENCE</scope>
    <source>
        <strain evidence="10">ARSEF 373</strain>
    </source>
</reference>
<dbReference type="Pfam" id="PF09731">
    <property type="entry name" value="Mitofilin"/>
    <property type="match status" value="1"/>
</dbReference>
<keyword evidence="3" id="KW-0812">Transmembrane</keyword>
<feature type="region of interest" description="Disordered" evidence="9">
    <location>
        <begin position="150"/>
        <end position="196"/>
    </location>
</feature>
<evidence type="ECO:0000256" key="5">
    <source>
        <dbReference type="ARBA" id="ARBA00022989"/>
    </source>
</evidence>
<comment type="similarity">
    <text evidence="2">Belongs to the MICOS complex subunit Mic60 family.</text>
</comment>
<feature type="compositionally biased region" description="Pro residues" evidence="9">
    <location>
        <begin position="25"/>
        <end position="57"/>
    </location>
</feature>